<dbReference type="Proteomes" id="UP000789901">
    <property type="component" value="Unassembled WGS sequence"/>
</dbReference>
<evidence type="ECO:0000313" key="1">
    <source>
        <dbReference type="EMBL" id="CAG8835511.1"/>
    </source>
</evidence>
<feature type="non-terminal residue" evidence="1">
    <location>
        <position position="1"/>
    </location>
</feature>
<reference evidence="1 2" key="1">
    <citation type="submission" date="2021-06" db="EMBL/GenBank/DDBJ databases">
        <authorList>
            <person name="Kallberg Y."/>
            <person name="Tangrot J."/>
            <person name="Rosling A."/>
        </authorList>
    </citation>
    <scope>NUCLEOTIDE SEQUENCE [LARGE SCALE GENOMIC DNA]</scope>
    <source>
        <strain evidence="1 2">120-4 pot B 10/14</strain>
    </source>
</reference>
<proteinExistence type="predicted"/>
<keyword evidence="2" id="KW-1185">Reference proteome</keyword>
<sequence length="239" mass="27766">KIVNMNEECTKFTIQGLYNKEIHTVIRSAIQSPIPFGRCLQVNDLCEYFQNEDGGWYEELGRRVFGELLNDDLVSGQILHRIVLPDLERLNNLQLQRIQLIKILYITPFQSKKNHCGKIHGQQILVFKLIITNVVVIGTSNFCTYLYDSYVDPSVKRLTAYLLLENVIKSCFKNDNQFIKDINIYDNDKYIKPQSIIQLDPSKDAKFKYITGWLIFKITKKDKVVQAYPKFHIIVATLG</sequence>
<name>A0ABN7WM14_GIGMA</name>
<evidence type="ECO:0000313" key="2">
    <source>
        <dbReference type="Proteomes" id="UP000789901"/>
    </source>
</evidence>
<accession>A0ABN7WM14</accession>
<comment type="caution">
    <text evidence="1">The sequence shown here is derived from an EMBL/GenBank/DDBJ whole genome shotgun (WGS) entry which is preliminary data.</text>
</comment>
<gene>
    <name evidence="1" type="ORF">GMARGA_LOCUS32606</name>
</gene>
<dbReference type="EMBL" id="CAJVQB010051621">
    <property type="protein sequence ID" value="CAG8835511.1"/>
    <property type="molecule type" value="Genomic_DNA"/>
</dbReference>
<protein>
    <submittedName>
        <fullName evidence="1">33413_t:CDS:1</fullName>
    </submittedName>
</protein>
<organism evidence="1 2">
    <name type="scientific">Gigaspora margarita</name>
    <dbReference type="NCBI Taxonomy" id="4874"/>
    <lineage>
        <taxon>Eukaryota</taxon>
        <taxon>Fungi</taxon>
        <taxon>Fungi incertae sedis</taxon>
        <taxon>Mucoromycota</taxon>
        <taxon>Glomeromycotina</taxon>
        <taxon>Glomeromycetes</taxon>
        <taxon>Diversisporales</taxon>
        <taxon>Gigasporaceae</taxon>
        <taxon>Gigaspora</taxon>
    </lineage>
</organism>